<proteinExistence type="predicted"/>
<organism evidence="2 3">
    <name type="scientific">Lysobacter firmicutimachus</name>
    <dbReference type="NCBI Taxonomy" id="1792846"/>
    <lineage>
        <taxon>Bacteria</taxon>
        <taxon>Pseudomonadati</taxon>
        <taxon>Pseudomonadota</taxon>
        <taxon>Gammaproteobacteria</taxon>
        <taxon>Lysobacterales</taxon>
        <taxon>Lysobacteraceae</taxon>
        <taxon>Lysobacter</taxon>
    </lineage>
</organism>
<keyword evidence="3" id="KW-1185">Reference proteome</keyword>
<feature type="transmembrane region" description="Helical" evidence="1">
    <location>
        <begin position="34"/>
        <end position="53"/>
    </location>
</feature>
<sequence length="109" mass="11327">MAELFWISAGVFLCVAIVPVVYSARAAGAQRGSVWIAALALALQQALVEAAGACIAPDWLGLAIGFVGTCLLYRWLFGITFGKSLIVGMLGSAILWVVILLFAITAGLG</sequence>
<feature type="transmembrane region" description="Helical" evidence="1">
    <location>
        <begin position="59"/>
        <end position="77"/>
    </location>
</feature>
<evidence type="ECO:0000313" key="3">
    <source>
        <dbReference type="Proteomes" id="UP001387215"/>
    </source>
</evidence>
<keyword evidence="1" id="KW-0472">Membrane</keyword>
<dbReference type="EMBL" id="JBANDL010000002">
    <property type="protein sequence ID" value="MEI2454666.1"/>
    <property type="molecule type" value="Genomic_DNA"/>
</dbReference>
<protein>
    <submittedName>
        <fullName evidence="2">Uncharacterized protein</fullName>
    </submittedName>
</protein>
<evidence type="ECO:0000256" key="1">
    <source>
        <dbReference type="SAM" id="Phobius"/>
    </source>
</evidence>
<comment type="caution">
    <text evidence="2">The sequence shown here is derived from an EMBL/GenBank/DDBJ whole genome shotgun (WGS) entry which is preliminary data.</text>
</comment>
<feature type="transmembrane region" description="Helical" evidence="1">
    <location>
        <begin position="6"/>
        <end position="22"/>
    </location>
</feature>
<keyword evidence="1" id="KW-1133">Transmembrane helix</keyword>
<evidence type="ECO:0000313" key="2">
    <source>
        <dbReference type="EMBL" id="MEI2454666.1"/>
    </source>
</evidence>
<dbReference type="RefSeq" id="WP_064748706.1">
    <property type="nucleotide sequence ID" value="NZ_JBANDL010000002.1"/>
</dbReference>
<reference evidence="2 3" key="1">
    <citation type="submission" date="2024-02" db="EMBL/GenBank/DDBJ databases">
        <title>Lysobacter Genome Sequencing and Mining.</title>
        <authorList>
            <person name="Bierman J."/>
            <person name="Walker M.C."/>
        </authorList>
    </citation>
    <scope>NUCLEOTIDE SEQUENCE [LARGE SCALE GENOMIC DNA]</scope>
    <source>
        <strain evidence="2 3">PB6250</strain>
    </source>
</reference>
<name>A0ABU8D0X3_9GAMM</name>
<accession>A0ABU8D0X3</accession>
<feature type="transmembrane region" description="Helical" evidence="1">
    <location>
        <begin position="84"/>
        <end position="108"/>
    </location>
</feature>
<keyword evidence="1" id="KW-0812">Transmembrane</keyword>
<gene>
    <name evidence="2" type="ORF">V2J18_08245</name>
</gene>
<dbReference type="Proteomes" id="UP001387215">
    <property type="component" value="Unassembled WGS sequence"/>
</dbReference>